<reference evidence="7" key="1">
    <citation type="submission" date="2020-01" db="EMBL/GenBank/DDBJ databases">
        <authorList>
            <consortium name="DOE Joint Genome Institute"/>
            <person name="Haridas S."/>
            <person name="Albert R."/>
            <person name="Binder M."/>
            <person name="Bloem J."/>
            <person name="Labutti K."/>
            <person name="Salamov A."/>
            <person name="Andreopoulos B."/>
            <person name="Baker S.E."/>
            <person name="Barry K."/>
            <person name="Bills G."/>
            <person name="Bluhm B.H."/>
            <person name="Cannon C."/>
            <person name="Castanera R."/>
            <person name="Culley D.E."/>
            <person name="Daum C."/>
            <person name="Ezra D."/>
            <person name="Gonzalez J.B."/>
            <person name="Henrissat B."/>
            <person name="Kuo A."/>
            <person name="Liang C."/>
            <person name="Lipzen A."/>
            <person name="Lutzoni F."/>
            <person name="Magnuson J."/>
            <person name="Mondo S."/>
            <person name="Nolan M."/>
            <person name="Ohm R."/>
            <person name="Pangilinan J."/>
            <person name="Park H.-J."/>
            <person name="Ramirez L."/>
            <person name="Alfaro M."/>
            <person name="Sun H."/>
            <person name="Tritt A."/>
            <person name="Yoshinaga Y."/>
            <person name="Zwiers L.-H."/>
            <person name="Turgeon B.G."/>
            <person name="Goodwin S.B."/>
            <person name="Spatafora J.W."/>
            <person name="Crous P.W."/>
            <person name="Grigoriev I.V."/>
        </authorList>
    </citation>
    <scope>NUCLEOTIDE SEQUENCE</scope>
    <source>
        <strain evidence="7">CBS 342.82</strain>
    </source>
</reference>
<dbReference type="AlphaFoldDB" id="A0A6J3M872"/>
<dbReference type="InterPro" id="IPR005351">
    <property type="entry name" value="ASTER"/>
</dbReference>
<dbReference type="OrthoDB" id="284718at2759"/>
<reference evidence="7" key="2">
    <citation type="submission" date="2020-04" db="EMBL/GenBank/DDBJ databases">
        <authorList>
            <consortium name="NCBI Genome Project"/>
        </authorList>
    </citation>
    <scope>NUCLEOTIDE SEQUENCE</scope>
    <source>
        <strain evidence="7">CBS 342.82</strain>
    </source>
</reference>
<sequence>MASNKKDMRRQDLIVPYIEPVNDKENQDFNSTMTSTLPMAAMFTRNKLLAWTSVLFAVQSWLGESSSQKSSGGTPAIMSLGIAFTAVAVSYMSLFLPPPPGGSIVPGGSTTGAAAPAAAE</sequence>
<protein>
    <submittedName>
        <fullName evidence="7">Uncharacterized protein</fullName>
    </submittedName>
</protein>
<dbReference type="GO" id="GO:0044183">
    <property type="term" value="F:protein folding chaperone"/>
    <property type="evidence" value="ECO:0007669"/>
    <property type="project" value="InterPro"/>
</dbReference>
<evidence type="ECO:0000313" key="6">
    <source>
        <dbReference type="Proteomes" id="UP000504637"/>
    </source>
</evidence>
<keyword evidence="4 5" id="KW-0472">Membrane</keyword>
<keyword evidence="6" id="KW-1185">Reference proteome</keyword>
<keyword evidence="2 5" id="KW-0812">Transmembrane</keyword>
<accession>A0A6J3M872</accession>
<dbReference type="GO" id="GO:0045048">
    <property type="term" value="P:protein insertion into ER membrane"/>
    <property type="evidence" value="ECO:0007669"/>
    <property type="project" value="InterPro"/>
</dbReference>
<comment type="subcellular location">
    <subcellularLocation>
        <location evidence="1">Membrane</location>
    </subcellularLocation>
</comment>
<keyword evidence="3 5" id="KW-1133">Transmembrane helix</keyword>
<proteinExistence type="predicted"/>
<feature type="transmembrane region" description="Helical" evidence="5">
    <location>
        <begin position="76"/>
        <end position="96"/>
    </location>
</feature>
<reference evidence="7" key="3">
    <citation type="submission" date="2025-08" db="UniProtKB">
        <authorList>
            <consortium name="RefSeq"/>
        </authorList>
    </citation>
    <scope>IDENTIFICATION</scope>
    <source>
        <strain evidence="7">CBS 342.82</strain>
    </source>
</reference>
<dbReference type="RefSeq" id="XP_033461099.1">
    <property type="nucleotide sequence ID" value="XM_033604408.1"/>
</dbReference>
<dbReference type="GO" id="GO:0005789">
    <property type="term" value="C:endoplasmic reticulum membrane"/>
    <property type="evidence" value="ECO:0007669"/>
    <property type="project" value="InterPro"/>
</dbReference>
<evidence type="ECO:0000256" key="4">
    <source>
        <dbReference type="ARBA" id="ARBA00023136"/>
    </source>
</evidence>
<evidence type="ECO:0000256" key="3">
    <source>
        <dbReference type="ARBA" id="ARBA00022989"/>
    </source>
</evidence>
<gene>
    <name evidence="7" type="ORF">K489DRAFT_378454</name>
</gene>
<dbReference type="GeneID" id="54362208"/>
<evidence type="ECO:0000256" key="5">
    <source>
        <dbReference type="SAM" id="Phobius"/>
    </source>
</evidence>
<evidence type="ECO:0000313" key="7">
    <source>
        <dbReference type="RefSeq" id="XP_033461099.1"/>
    </source>
</evidence>
<dbReference type="PANTHER" id="PTHR28038:SF1">
    <property type="entry name" value="ADL329WP"/>
    <property type="match status" value="1"/>
</dbReference>
<evidence type="ECO:0000256" key="1">
    <source>
        <dbReference type="ARBA" id="ARBA00004370"/>
    </source>
</evidence>
<dbReference type="Pfam" id="PF03669">
    <property type="entry name" value="ASTER"/>
    <property type="match status" value="1"/>
</dbReference>
<dbReference type="PANTHER" id="PTHR28038">
    <property type="entry name" value="ADL329WP"/>
    <property type="match status" value="1"/>
</dbReference>
<evidence type="ECO:0000256" key="2">
    <source>
        <dbReference type="ARBA" id="ARBA00022692"/>
    </source>
</evidence>
<name>A0A6J3M872_9PEZI</name>
<dbReference type="Proteomes" id="UP000504637">
    <property type="component" value="Unplaced"/>
</dbReference>
<organism evidence="7">
    <name type="scientific">Dissoconium aciculare CBS 342.82</name>
    <dbReference type="NCBI Taxonomy" id="1314786"/>
    <lineage>
        <taxon>Eukaryota</taxon>
        <taxon>Fungi</taxon>
        <taxon>Dikarya</taxon>
        <taxon>Ascomycota</taxon>
        <taxon>Pezizomycotina</taxon>
        <taxon>Dothideomycetes</taxon>
        <taxon>Dothideomycetidae</taxon>
        <taxon>Mycosphaerellales</taxon>
        <taxon>Dissoconiaceae</taxon>
        <taxon>Dissoconium</taxon>
    </lineage>
</organism>